<evidence type="ECO:0000313" key="15">
    <source>
        <dbReference type="EMBL" id="MBK1618946.1"/>
    </source>
</evidence>
<dbReference type="SUPFAM" id="SSF46626">
    <property type="entry name" value="Cytochrome c"/>
    <property type="match status" value="2"/>
</dbReference>
<feature type="domain" description="Cytochrome c" evidence="14">
    <location>
        <begin position="207"/>
        <end position="324"/>
    </location>
</feature>
<organism evidence="15 16">
    <name type="scientific">Lamprobacter modestohalophilus</name>
    <dbReference type="NCBI Taxonomy" id="1064514"/>
    <lineage>
        <taxon>Bacteria</taxon>
        <taxon>Pseudomonadati</taxon>
        <taxon>Pseudomonadota</taxon>
        <taxon>Gammaproteobacteria</taxon>
        <taxon>Chromatiales</taxon>
        <taxon>Chromatiaceae</taxon>
        <taxon>Lamprobacter</taxon>
    </lineage>
</organism>
<dbReference type="GO" id="GO:0004130">
    <property type="term" value="F:cytochrome-c peroxidase activity"/>
    <property type="evidence" value="ECO:0007669"/>
    <property type="project" value="TreeGrafter"/>
</dbReference>
<dbReference type="GO" id="GO:0042597">
    <property type="term" value="C:periplasmic space"/>
    <property type="evidence" value="ECO:0007669"/>
    <property type="project" value="UniProtKB-SubCell"/>
</dbReference>
<evidence type="ECO:0000256" key="8">
    <source>
        <dbReference type="ARBA" id="ARBA00022982"/>
    </source>
</evidence>
<accession>A0A9X1B4P1</accession>
<dbReference type="InterPro" id="IPR036909">
    <property type="entry name" value="Cyt_c-like_dom_sf"/>
</dbReference>
<feature type="chain" id="PRO_5040861430" evidence="13">
    <location>
        <begin position="22"/>
        <end position="347"/>
    </location>
</feature>
<evidence type="ECO:0000256" key="11">
    <source>
        <dbReference type="PIRSR" id="PIRSR000294-1"/>
    </source>
</evidence>
<dbReference type="GO" id="GO:0046872">
    <property type="term" value="F:metal ion binding"/>
    <property type="evidence" value="ECO:0007669"/>
    <property type="project" value="UniProtKB-KW"/>
</dbReference>
<dbReference type="PANTHER" id="PTHR30600">
    <property type="entry name" value="CYTOCHROME C PEROXIDASE-RELATED"/>
    <property type="match status" value="1"/>
</dbReference>
<keyword evidence="9" id="KW-0560">Oxidoreductase</keyword>
<evidence type="ECO:0000256" key="2">
    <source>
        <dbReference type="ARBA" id="ARBA00022448"/>
    </source>
</evidence>
<evidence type="ECO:0000256" key="4">
    <source>
        <dbReference type="ARBA" id="ARBA00022617"/>
    </source>
</evidence>
<evidence type="ECO:0000259" key="14">
    <source>
        <dbReference type="PROSITE" id="PS51007"/>
    </source>
</evidence>
<name>A0A9X1B4P1_9GAMM</name>
<feature type="binding site" description="covalent" evidence="11">
    <location>
        <position position="75"/>
    </location>
    <ligand>
        <name>heme c</name>
        <dbReference type="ChEBI" id="CHEBI:61717"/>
        <label>1</label>
    </ligand>
</feature>
<dbReference type="GO" id="GO:0009055">
    <property type="term" value="F:electron transfer activity"/>
    <property type="evidence" value="ECO:0007669"/>
    <property type="project" value="InterPro"/>
</dbReference>
<keyword evidence="5 12" id="KW-0479">Metal-binding</keyword>
<evidence type="ECO:0000256" key="12">
    <source>
        <dbReference type="PIRSR" id="PIRSR000294-2"/>
    </source>
</evidence>
<dbReference type="PIRSF" id="PIRSF000294">
    <property type="entry name" value="Cytochrome-c_peroxidase"/>
    <property type="match status" value="1"/>
</dbReference>
<dbReference type="FunFam" id="1.10.760.10:FF:000004">
    <property type="entry name" value="Cytochrome c peroxidase"/>
    <property type="match status" value="1"/>
</dbReference>
<gene>
    <name evidence="15" type="ORF">CKO42_10980</name>
</gene>
<dbReference type="AlphaFoldDB" id="A0A9X1B4P1"/>
<keyword evidence="2" id="KW-0813">Transport</keyword>
<feature type="binding site" description="axial binding residue" evidence="12">
    <location>
        <position position="299"/>
    </location>
    <ligand>
        <name>heme c</name>
        <dbReference type="ChEBI" id="CHEBI:61717"/>
        <label>2</label>
    </ligand>
    <ligandPart>
        <name>Fe</name>
        <dbReference type="ChEBI" id="CHEBI:18248"/>
    </ligandPart>
</feature>
<feature type="binding site" description="covalent" evidence="11">
    <location>
        <position position="78"/>
    </location>
    <ligand>
        <name>heme c</name>
        <dbReference type="ChEBI" id="CHEBI:61717"/>
        <label>1</label>
    </ligand>
</feature>
<keyword evidence="16" id="KW-1185">Reference proteome</keyword>
<keyword evidence="7" id="KW-0574">Periplasm</keyword>
<keyword evidence="3 15" id="KW-0575">Peroxidase</keyword>
<dbReference type="InterPro" id="IPR004852">
    <property type="entry name" value="Di-haem_cyt_c_peroxidsae"/>
</dbReference>
<feature type="binding site" description="axial binding residue" evidence="12">
    <location>
        <position position="79"/>
    </location>
    <ligand>
        <name>heme c</name>
        <dbReference type="ChEBI" id="CHEBI:61717"/>
        <label>1</label>
    </ligand>
    <ligandPart>
        <name>Fe</name>
        <dbReference type="ChEBI" id="CHEBI:18248"/>
    </ligandPart>
</feature>
<feature type="binding site" description="axial binding residue" evidence="12">
    <location>
        <position position="95"/>
    </location>
    <ligand>
        <name>heme c</name>
        <dbReference type="ChEBI" id="CHEBI:61717"/>
        <label>1</label>
    </ligand>
    <ligandPart>
        <name>Fe</name>
        <dbReference type="ChEBI" id="CHEBI:18248"/>
    </ligandPart>
</feature>
<dbReference type="EMBL" id="NRRY01000015">
    <property type="protein sequence ID" value="MBK1618946.1"/>
    <property type="molecule type" value="Genomic_DNA"/>
</dbReference>
<dbReference type="Proteomes" id="UP001138768">
    <property type="component" value="Unassembled WGS sequence"/>
</dbReference>
<feature type="signal peptide" evidence="13">
    <location>
        <begin position="1"/>
        <end position="21"/>
    </location>
</feature>
<dbReference type="InterPro" id="IPR051395">
    <property type="entry name" value="Cytochrome_c_Peroxidase/MauG"/>
</dbReference>
<evidence type="ECO:0000256" key="3">
    <source>
        <dbReference type="ARBA" id="ARBA00022559"/>
    </source>
</evidence>
<feature type="binding site" description="covalent" evidence="11">
    <location>
        <position position="221"/>
    </location>
    <ligand>
        <name>heme c</name>
        <dbReference type="ChEBI" id="CHEBI:61717"/>
        <label>2</label>
    </ligand>
</feature>
<evidence type="ECO:0000256" key="13">
    <source>
        <dbReference type="SAM" id="SignalP"/>
    </source>
</evidence>
<dbReference type="PROSITE" id="PS51007">
    <property type="entry name" value="CYTC"/>
    <property type="match status" value="2"/>
</dbReference>
<keyword evidence="8" id="KW-0249">Electron transport</keyword>
<evidence type="ECO:0000256" key="6">
    <source>
        <dbReference type="ARBA" id="ARBA00022729"/>
    </source>
</evidence>
<evidence type="ECO:0000256" key="10">
    <source>
        <dbReference type="ARBA" id="ARBA00023004"/>
    </source>
</evidence>
<feature type="binding site" description="axial binding residue" evidence="12">
    <location>
        <position position="225"/>
    </location>
    <ligand>
        <name>heme c</name>
        <dbReference type="ChEBI" id="CHEBI:61717"/>
        <label>2</label>
    </ligand>
    <ligandPart>
        <name>Fe</name>
        <dbReference type="ChEBI" id="CHEBI:18248"/>
    </ligandPart>
</feature>
<keyword evidence="4 11" id="KW-0349">Heme</keyword>
<dbReference type="PANTHER" id="PTHR30600:SF7">
    <property type="entry name" value="CYTOCHROME C PEROXIDASE-RELATED"/>
    <property type="match status" value="1"/>
</dbReference>
<evidence type="ECO:0000256" key="1">
    <source>
        <dbReference type="ARBA" id="ARBA00004418"/>
    </source>
</evidence>
<evidence type="ECO:0000256" key="7">
    <source>
        <dbReference type="ARBA" id="ARBA00022764"/>
    </source>
</evidence>
<comment type="PTM">
    <text evidence="11">Binds 2 heme groups per subunit.</text>
</comment>
<protein>
    <submittedName>
        <fullName evidence="15">Cytochrome C peroxidase</fullName>
    </submittedName>
</protein>
<evidence type="ECO:0000313" key="16">
    <source>
        <dbReference type="Proteomes" id="UP001138768"/>
    </source>
</evidence>
<comment type="subcellular location">
    <subcellularLocation>
        <location evidence="1">Periplasm</location>
    </subcellularLocation>
</comment>
<feature type="domain" description="Cytochrome c" evidence="14">
    <location>
        <begin position="53"/>
        <end position="154"/>
    </location>
</feature>
<dbReference type="InterPro" id="IPR009056">
    <property type="entry name" value="Cyt_c-like_dom"/>
</dbReference>
<sequence length="347" mass="37706">MYKTLISFTVTLVLVSGQTWADDAALRTKAENAGLKPIPLAYQRVNDNALSQEKLELGWMLFFDPRISASGLISCNTCHNLSTGGDDNLPTSVGHGWQKGPRNAPTVLNSVFNSAQFWDGRAPDLKEQAKGPVQAGVEMANDSVSVVKTLNSMPEYVERFEQAFPGQADPVTFDNMAKAIEVFEVTLVTPNGPFDQWLRGNDDALTDAQKAGLELFVDKGCTACHSGVNVGGQGYFPFGLIKKPGADILPPDDKGRFEVTKTVSDEYVFRAAPLRNVSLTAPYFHSGQVWDLQQAVSVMALSQLGVELSDEQAGLIADFLRSLEGEQPHIGYPVLPVETAATPRPRF</sequence>
<keyword evidence="10 12" id="KW-0408">Iron</keyword>
<feature type="binding site" description="covalent" evidence="11">
    <location>
        <position position="224"/>
    </location>
    <ligand>
        <name>heme c</name>
        <dbReference type="ChEBI" id="CHEBI:61717"/>
        <label>2</label>
    </ligand>
</feature>
<evidence type="ECO:0000256" key="5">
    <source>
        <dbReference type="ARBA" id="ARBA00022723"/>
    </source>
</evidence>
<dbReference type="GO" id="GO:0020037">
    <property type="term" value="F:heme binding"/>
    <property type="evidence" value="ECO:0007669"/>
    <property type="project" value="InterPro"/>
</dbReference>
<dbReference type="Gene3D" id="1.10.760.10">
    <property type="entry name" value="Cytochrome c-like domain"/>
    <property type="match status" value="2"/>
</dbReference>
<proteinExistence type="predicted"/>
<dbReference type="InterPro" id="IPR026259">
    <property type="entry name" value="MauG/Cytc_peroxidase"/>
</dbReference>
<keyword evidence="6 13" id="KW-0732">Signal</keyword>
<dbReference type="RefSeq" id="WP_200243583.1">
    <property type="nucleotide sequence ID" value="NZ_JAXUFI010000009.1"/>
</dbReference>
<comment type="cofactor">
    <cofactor evidence="11">
        <name>heme</name>
        <dbReference type="ChEBI" id="CHEBI:30413"/>
    </cofactor>
    <text evidence="11">Binds 2 heme groups.</text>
</comment>
<reference evidence="15 16" key="1">
    <citation type="journal article" date="2020" name="Microorganisms">
        <title>Osmotic Adaptation and Compatible Solute Biosynthesis of Phototrophic Bacteria as Revealed from Genome Analyses.</title>
        <authorList>
            <person name="Imhoff J.F."/>
            <person name="Rahn T."/>
            <person name="Kunzel S."/>
            <person name="Keller A."/>
            <person name="Neulinger S.C."/>
        </authorList>
    </citation>
    <scope>NUCLEOTIDE SEQUENCE [LARGE SCALE GENOMIC DNA]</scope>
    <source>
        <strain evidence="15 16">DSM 25653</strain>
    </source>
</reference>
<evidence type="ECO:0000256" key="9">
    <source>
        <dbReference type="ARBA" id="ARBA00023002"/>
    </source>
</evidence>
<comment type="caution">
    <text evidence="15">The sequence shown here is derived from an EMBL/GenBank/DDBJ whole genome shotgun (WGS) entry which is preliminary data.</text>
</comment>
<dbReference type="Pfam" id="PF03150">
    <property type="entry name" value="CCP_MauG"/>
    <property type="match status" value="1"/>
</dbReference>